<keyword evidence="4" id="KW-1185">Reference proteome</keyword>
<proteinExistence type="predicted"/>
<feature type="transmembrane region" description="Helical" evidence="1">
    <location>
        <begin position="262"/>
        <end position="285"/>
    </location>
</feature>
<sequence>MKKLLFSVLFITSMYAFSQETVDSLALKEARYAFVLDSINKSFTYQTGTIELGEGLATLHVPNGFKFLDSQQSQRVLTDLWGNPPSESMGLLFPEDMTPMHDNFTFCVEIDYAEEGYIDDEDAEDLDYDDLLEEMQEDTNATNTERKELGYPTVQLVGWASAPYYDQENKKLHWAKELKFDDADVNTLNYNIRVLGRKGYLNLNAIGDISMLENFNSDRDKIIKSVEFTPGNRYSDFNPDIDQVAAYGIGGLIAGKILAKAGFFAVILKFWKFIAIGAVALFSSFRKKIFGNKKEA</sequence>
<evidence type="ECO:0000313" key="4">
    <source>
        <dbReference type="Proteomes" id="UP000321790"/>
    </source>
</evidence>
<gene>
    <name evidence="3" type="ORF">FUA26_00130</name>
</gene>
<dbReference type="OrthoDB" id="196355at2"/>
<feature type="signal peptide" evidence="2">
    <location>
        <begin position="1"/>
        <end position="18"/>
    </location>
</feature>
<accession>A0A5C7B576</accession>
<evidence type="ECO:0000256" key="2">
    <source>
        <dbReference type="SAM" id="SignalP"/>
    </source>
</evidence>
<comment type="caution">
    <text evidence="3">The sequence shown here is derived from an EMBL/GenBank/DDBJ whole genome shotgun (WGS) entry which is preliminary data.</text>
</comment>
<keyword evidence="1" id="KW-0812">Transmembrane</keyword>
<dbReference type="Pfam" id="PF09935">
    <property type="entry name" value="DUF2167"/>
    <property type="match status" value="1"/>
</dbReference>
<organism evidence="3 4">
    <name type="scientific">Seonamhaeicola algicola</name>
    <dbReference type="NCBI Taxonomy" id="1719036"/>
    <lineage>
        <taxon>Bacteria</taxon>
        <taxon>Pseudomonadati</taxon>
        <taxon>Bacteroidota</taxon>
        <taxon>Flavobacteriia</taxon>
        <taxon>Flavobacteriales</taxon>
        <taxon>Flavobacteriaceae</taxon>
    </lineage>
</organism>
<evidence type="ECO:0000313" key="3">
    <source>
        <dbReference type="EMBL" id="TXE14949.1"/>
    </source>
</evidence>
<name>A0A5C7B576_9FLAO</name>
<keyword evidence="2" id="KW-0732">Signal</keyword>
<dbReference type="EMBL" id="VOSC01000005">
    <property type="protein sequence ID" value="TXE14949.1"/>
    <property type="molecule type" value="Genomic_DNA"/>
</dbReference>
<dbReference type="RefSeq" id="WP_147130273.1">
    <property type="nucleotide sequence ID" value="NZ_VOSC01000005.1"/>
</dbReference>
<protein>
    <submittedName>
        <fullName evidence="3">DUF2167 domain-containing protein</fullName>
    </submittedName>
</protein>
<dbReference type="Proteomes" id="UP000321790">
    <property type="component" value="Unassembled WGS sequence"/>
</dbReference>
<reference evidence="4" key="1">
    <citation type="submission" date="2019-08" db="EMBL/GenBank/DDBJ databases">
        <title>Seonamhaeicola sediminis sp. nov., isolated from marine sediment.</title>
        <authorList>
            <person name="Cao W.R."/>
        </authorList>
    </citation>
    <scope>NUCLEOTIDE SEQUENCE [LARGE SCALE GENOMIC DNA]</scope>
    <source>
        <strain evidence="4">Gy8</strain>
    </source>
</reference>
<dbReference type="AlphaFoldDB" id="A0A5C7B576"/>
<feature type="chain" id="PRO_5022828677" evidence="2">
    <location>
        <begin position="19"/>
        <end position="296"/>
    </location>
</feature>
<keyword evidence="1" id="KW-0472">Membrane</keyword>
<dbReference type="InterPro" id="IPR018682">
    <property type="entry name" value="DUF2167_membr"/>
</dbReference>
<evidence type="ECO:0000256" key="1">
    <source>
        <dbReference type="SAM" id="Phobius"/>
    </source>
</evidence>
<keyword evidence="1" id="KW-1133">Transmembrane helix</keyword>